<evidence type="ECO:0000313" key="1">
    <source>
        <dbReference type="EMBL" id="SHJ07977.1"/>
    </source>
</evidence>
<dbReference type="RefSeq" id="WP_072985830.1">
    <property type="nucleotide sequence ID" value="NZ_FQZB01000006.1"/>
</dbReference>
<accession>A0A1M6GDF5</accession>
<dbReference type="Proteomes" id="UP000184310">
    <property type="component" value="Unassembled WGS sequence"/>
</dbReference>
<keyword evidence="2" id="KW-1185">Reference proteome</keyword>
<reference evidence="1 2" key="1">
    <citation type="submission" date="2016-11" db="EMBL/GenBank/DDBJ databases">
        <authorList>
            <person name="Jaros S."/>
            <person name="Januszkiewicz K."/>
            <person name="Wedrychowicz H."/>
        </authorList>
    </citation>
    <scope>NUCLEOTIDE SEQUENCE [LARGE SCALE GENOMIC DNA]</scope>
    <source>
        <strain evidence="1 2">DSM 21758</strain>
    </source>
</reference>
<sequence length="99" mass="11194">MYFNILINNDIGIKELITTPQIASLFLLGFLIKDIQPSKIPNIFTKKHIFIIVIVLLRKVSPGIKAIVKNRSIVVSIIRELIGITPIINEIIPSIFLFL</sequence>
<gene>
    <name evidence="1" type="ORF">SAMN02745163_01256</name>
</gene>
<evidence type="ECO:0000313" key="2">
    <source>
        <dbReference type="Proteomes" id="UP000184310"/>
    </source>
</evidence>
<organism evidence="1 2">
    <name type="scientific">Clostridium cavendishii DSM 21758</name>
    <dbReference type="NCBI Taxonomy" id="1121302"/>
    <lineage>
        <taxon>Bacteria</taxon>
        <taxon>Bacillati</taxon>
        <taxon>Bacillota</taxon>
        <taxon>Clostridia</taxon>
        <taxon>Eubacteriales</taxon>
        <taxon>Clostridiaceae</taxon>
        <taxon>Clostridium</taxon>
    </lineage>
</organism>
<dbReference type="EMBL" id="FQZB01000006">
    <property type="protein sequence ID" value="SHJ07977.1"/>
    <property type="molecule type" value="Genomic_DNA"/>
</dbReference>
<name>A0A1M6GDF5_9CLOT</name>
<dbReference type="AlphaFoldDB" id="A0A1M6GDF5"/>
<proteinExistence type="predicted"/>
<protein>
    <submittedName>
        <fullName evidence="1">Uncharacterized protein</fullName>
    </submittedName>
</protein>